<accession>A0A6N4W180</accession>
<protein>
    <recommendedName>
        <fullName evidence="1">DUF6285 domain-containing protein</fullName>
    </recommendedName>
</protein>
<dbReference type="KEGG" id="many:MANY_00560"/>
<dbReference type="Pfam" id="PF19802">
    <property type="entry name" value="DUF6285"/>
    <property type="match status" value="1"/>
</dbReference>
<evidence type="ECO:0000313" key="3">
    <source>
        <dbReference type="Proteomes" id="UP000467249"/>
    </source>
</evidence>
<feature type="domain" description="DUF6285" evidence="1">
    <location>
        <begin position="28"/>
        <end position="109"/>
    </location>
</feature>
<dbReference type="Proteomes" id="UP000467249">
    <property type="component" value="Chromosome"/>
</dbReference>
<dbReference type="RefSeq" id="WP_220098499.1">
    <property type="nucleotide sequence ID" value="NZ_AP022620.1"/>
</dbReference>
<organism evidence="2 3">
    <name type="scientific">Mycolicibacterium anyangense</name>
    <dbReference type="NCBI Taxonomy" id="1431246"/>
    <lineage>
        <taxon>Bacteria</taxon>
        <taxon>Bacillati</taxon>
        <taxon>Actinomycetota</taxon>
        <taxon>Actinomycetes</taxon>
        <taxon>Mycobacteriales</taxon>
        <taxon>Mycobacteriaceae</taxon>
        <taxon>Mycolicibacterium</taxon>
    </lineage>
</organism>
<evidence type="ECO:0000259" key="1">
    <source>
        <dbReference type="Pfam" id="PF19802"/>
    </source>
</evidence>
<proteinExistence type="predicted"/>
<dbReference type="InterPro" id="IPR046252">
    <property type="entry name" value="DUF6285"/>
</dbReference>
<sequence>MSGLNGRPTAAELVAAVAEFLEGDVRANTTGSVNFHALVAANALRTVERELLDDTADQPLSALARIGYPDESALAAAIRSGDLDGRADEVLRCLRALVGHRLAIAHPGYDGADAGLS</sequence>
<name>A0A6N4W180_9MYCO</name>
<keyword evidence="3" id="KW-1185">Reference proteome</keyword>
<evidence type="ECO:0000313" key="2">
    <source>
        <dbReference type="EMBL" id="BBZ74719.1"/>
    </source>
</evidence>
<dbReference type="AlphaFoldDB" id="A0A6N4W180"/>
<gene>
    <name evidence="2" type="ORF">MANY_00560</name>
</gene>
<reference evidence="2 3" key="1">
    <citation type="journal article" date="2019" name="Emerg. Microbes Infect.">
        <title>Comprehensive subspecies identification of 175 nontuberculous mycobacteria species based on 7547 genomic profiles.</title>
        <authorList>
            <person name="Matsumoto Y."/>
            <person name="Kinjo T."/>
            <person name="Motooka D."/>
            <person name="Nabeya D."/>
            <person name="Jung N."/>
            <person name="Uechi K."/>
            <person name="Horii T."/>
            <person name="Iida T."/>
            <person name="Fujita J."/>
            <person name="Nakamura S."/>
        </authorList>
    </citation>
    <scope>NUCLEOTIDE SEQUENCE [LARGE SCALE GENOMIC DNA]</scope>
    <source>
        <strain evidence="2 3">JCM 30275</strain>
    </source>
</reference>
<dbReference type="EMBL" id="AP022620">
    <property type="protein sequence ID" value="BBZ74719.1"/>
    <property type="molecule type" value="Genomic_DNA"/>
</dbReference>